<dbReference type="PANTHER" id="PTHR12905:SF18">
    <property type="entry name" value="ESTER HYDROLASE, PUTATIVE (AFU_ORTHOLOGUE AFUA_4G03130)-RELATED"/>
    <property type="match status" value="1"/>
</dbReference>
<evidence type="ECO:0000313" key="1">
    <source>
        <dbReference type="EMBL" id="PGH34161.1"/>
    </source>
</evidence>
<organism evidence="1 2">
    <name type="scientific">[Emmonsia] crescens</name>
    <dbReference type="NCBI Taxonomy" id="73230"/>
    <lineage>
        <taxon>Eukaryota</taxon>
        <taxon>Fungi</taxon>
        <taxon>Dikarya</taxon>
        <taxon>Ascomycota</taxon>
        <taxon>Pezizomycotina</taxon>
        <taxon>Eurotiomycetes</taxon>
        <taxon>Eurotiomycetidae</taxon>
        <taxon>Onygenales</taxon>
        <taxon>Ajellomycetaceae</taxon>
        <taxon>Emergomyces</taxon>
    </lineage>
</organism>
<dbReference type="Proteomes" id="UP000226031">
    <property type="component" value="Unassembled WGS sequence"/>
</dbReference>
<evidence type="ECO:0008006" key="3">
    <source>
        <dbReference type="Google" id="ProtNLM"/>
    </source>
</evidence>
<proteinExistence type="predicted"/>
<dbReference type="Gene3D" id="3.60.21.10">
    <property type="match status" value="1"/>
</dbReference>
<dbReference type="EMBL" id="PDND01000046">
    <property type="protein sequence ID" value="PGH34161.1"/>
    <property type="molecule type" value="Genomic_DNA"/>
</dbReference>
<sequence length="121" mass="13852">MPANTDILITHVPTKGHLDLDSSDGEFLMNKLWRLQRKPILHGHIHAAYDVEQVRLDRALRAFDDMAICNEKLMQLLCLFHVCLCWMVVPKRTARSTWLVNAAIVGGFRDDERSKPISMAI</sequence>
<keyword evidence="2" id="KW-1185">Reference proteome</keyword>
<gene>
    <name evidence="1" type="ORF">GX50_03030</name>
</gene>
<comment type="caution">
    <text evidence="1">The sequence shown here is derived from an EMBL/GenBank/DDBJ whole genome shotgun (WGS) entry which is preliminary data.</text>
</comment>
<dbReference type="AlphaFoldDB" id="A0A2B7ZLC9"/>
<dbReference type="PANTHER" id="PTHR12905">
    <property type="entry name" value="METALLOPHOSPHOESTERASE"/>
    <property type="match status" value="1"/>
</dbReference>
<reference evidence="1 2" key="1">
    <citation type="submission" date="2017-10" db="EMBL/GenBank/DDBJ databases">
        <title>Comparative genomics in systemic dimorphic fungi from Ajellomycetaceae.</title>
        <authorList>
            <person name="Munoz J.F."/>
            <person name="Mcewen J.G."/>
            <person name="Clay O.K."/>
            <person name="Cuomo C.A."/>
        </authorList>
    </citation>
    <scope>NUCLEOTIDE SEQUENCE [LARGE SCALE GENOMIC DNA]</scope>
    <source>
        <strain evidence="1 2">UAMH4076</strain>
    </source>
</reference>
<evidence type="ECO:0000313" key="2">
    <source>
        <dbReference type="Proteomes" id="UP000226031"/>
    </source>
</evidence>
<protein>
    <recommendedName>
        <fullName evidence="3">Calcineurin-like phosphoesterase domain-containing protein</fullName>
    </recommendedName>
</protein>
<name>A0A2B7ZLC9_9EURO</name>
<dbReference type="InterPro" id="IPR051693">
    <property type="entry name" value="UPF0046_metallophosphoest"/>
</dbReference>
<dbReference type="InterPro" id="IPR029052">
    <property type="entry name" value="Metallo-depent_PP-like"/>
</dbReference>
<accession>A0A2B7ZLC9</accession>